<feature type="region of interest" description="Disordered" evidence="1">
    <location>
        <begin position="1"/>
        <end position="33"/>
    </location>
</feature>
<dbReference type="EMBL" id="AZHD01000008">
    <property type="protein sequence ID" value="OAA61249.1"/>
    <property type="molecule type" value="Genomic_DNA"/>
</dbReference>
<gene>
    <name evidence="3" type="ORF">SPI_05273</name>
</gene>
<evidence type="ECO:0000313" key="4">
    <source>
        <dbReference type="Proteomes" id="UP000076874"/>
    </source>
</evidence>
<dbReference type="Proteomes" id="UP000076874">
    <property type="component" value="Unassembled WGS sequence"/>
</dbReference>
<dbReference type="PANTHER" id="PTHR42714:SF2">
    <property type="entry name" value="TRNA MODIFICATION GTPASE GTPBP3, MITOCHONDRIAL"/>
    <property type="match status" value="1"/>
</dbReference>
<dbReference type="OrthoDB" id="188276at2759"/>
<accession>A0A167U4Z8</accession>
<dbReference type="Pfam" id="PF10396">
    <property type="entry name" value="TrmE_N"/>
    <property type="match status" value="1"/>
</dbReference>
<evidence type="ECO:0000256" key="1">
    <source>
        <dbReference type="SAM" id="MobiDB-lite"/>
    </source>
</evidence>
<dbReference type="PANTHER" id="PTHR42714">
    <property type="entry name" value="TRNA MODIFICATION GTPASE GTPBP3"/>
    <property type="match status" value="1"/>
</dbReference>
<dbReference type="Gene3D" id="3.30.1360.120">
    <property type="entry name" value="Probable tRNA modification gtpase trme, domain 1"/>
    <property type="match status" value="1"/>
</dbReference>
<reference evidence="3 4" key="1">
    <citation type="journal article" date="2016" name="Genome Biol. Evol.">
        <title>Divergent and convergent evolution of fungal pathogenicity.</title>
        <authorList>
            <person name="Shang Y."/>
            <person name="Xiao G."/>
            <person name="Zheng P."/>
            <person name="Cen K."/>
            <person name="Zhan S."/>
            <person name="Wang C."/>
        </authorList>
    </citation>
    <scope>NUCLEOTIDE SEQUENCE [LARGE SCALE GENOMIC DNA]</scope>
    <source>
        <strain evidence="3 4">RCEF 264</strain>
    </source>
</reference>
<sequence length="469" mass="48947">MQGQCPGLLSARYTSRKHRDRPRPPVEAGNTVHHNGRQFLPVSLFSSVAGRPGYDGWSRTLAPRLGTQQRRAFAGTTATAAAPFSSADDATIYALSSAPGKAGIAVIRVSGPACLDIYRALCPGARPLRPRYAAVRTLYDPDLIKTKPVAKDDSDDAVLDNQAVVLYFAAPRTVTGEDVLELHVHGGPATTASSSPPSLPDALGAVEAEGIRRARQQAAHADVVVALASVERRRRVAAPSTDGGCSSSSSPCYVRYDAETLRLAAQARQGLVVLNKWDVAAAEAGGPADQAALVDELRAAGAERDLPLVTISCRAAEAAESADVAPEASSDDAPSAAAADPDPDPGNIRGFVDGLVRAFAAMTDLPPEEQHLLGVTARQQQLLVQCDAHLADFLAEAEGSTAGSTEGSTDGGEGGDTLGAEDADRDPMHEPDVVLAAEHLRYAADCLARITGRGEASDIEEVLGVIFEK</sequence>
<proteinExistence type="predicted"/>
<feature type="domain" description="GTP-binding protein TrmE N-terminal" evidence="2">
    <location>
        <begin position="91"/>
        <end position="192"/>
    </location>
</feature>
<feature type="compositionally biased region" description="Low complexity" evidence="1">
    <location>
        <begin position="320"/>
        <end position="340"/>
    </location>
</feature>
<keyword evidence="4" id="KW-1185">Reference proteome</keyword>
<organism evidence="3 4">
    <name type="scientific">Niveomyces insectorum RCEF 264</name>
    <dbReference type="NCBI Taxonomy" id="1081102"/>
    <lineage>
        <taxon>Eukaryota</taxon>
        <taxon>Fungi</taxon>
        <taxon>Dikarya</taxon>
        <taxon>Ascomycota</taxon>
        <taxon>Pezizomycotina</taxon>
        <taxon>Sordariomycetes</taxon>
        <taxon>Hypocreomycetidae</taxon>
        <taxon>Hypocreales</taxon>
        <taxon>Cordycipitaceae</taxon>
        <taxon>Niveomyces</taxon>
    </lineage>
</organism>
<dbReference type="InterPro" id="IPR018948">
    <property type="entry name" value="GTP-bd_TrmE_N"/>
</dbReference>
<dbReference type="InterPro" id="IPR027266">
    <property type="entry name" value="TrmE/GcvT-like"/>
</dbReference>
<dbReference type="InterPro" id="IPR027368">
    <property type="entry name" value="MnmE_dom2"/>
</dbReference>
<evidence type="ECO:0000259" key="2">
    <source>
        <dbReference type="Pfam" id="PF10396"/>
    </source>
</evidence>
<name>A0A167U4Z8_9HYPO</name>
<dbReference type="CDD" id="cd14858">
    <property type="entry name" value="TrmE_N"/>
    <property type="match status" value="1"/>
</dbReference>
<evidence type="ECO:0000313" key="3">
    <source>
        <dbReference type="EMBL" id="OAA61249.1"/>
    </source>
</evidence>
<protein>
    <submittedName>
        <fullName evidence="3">Mitochondrial GTPase</fullName>
    </submittedName>
</protein>
<dbReference type="GO" id="GO:0005739">
    <property type="term" value="C:mitochondrion"/>
    <property type="evidence" value="ECO:0007669"/>
    <property type="project" value="TreeGrafter"/>
</dbReference>
<feature type="region of interest" description="Disordered" evidence="1">
    <location>
        <begin position="320"/>
        <end position="347"/>
    </location>
</feature>
<dbReference type="SUPFAM" id="SSF103025">
    <property type="entry name" value="Folate-binding domain"/>
    <property type="match status" value="1"/>
</dbReference>
<dbReference type="Gene3D" id="1.20.120.430">
    <property type="entry name" value="tRNA modification GTPase MnmE domain 2"/>
    <property type="match status" value="1"/>
</dbReference>
<dbReference type="STRING" id="1081102.A0A167U4Z8"/>
<dbReference type="GO" id="GO:0002098">
    <property type="term" value="P:tRNA wobble uridine modification"/>
    <property type="evidence" value="ECO:0007669"/>
    <property type="project" value="TreeGrafter"/>
</dbReference>
<dbReference type="AlphaFoldDB" id="A0A167U4Z8"/>
<feature type="region of interest" description="Disordered" evidence="1">
    <location>
        <begin position="398"/>
        <end position="427"/>
    </location>
</feature>
<feature type="compositionally biased region" description="Low complexity" evidence="1">
    <location>
        <begin position="398"/>
        <end position="408"/>
    </location>
</feature>
<comment type="caution">
    <text evidence="3">The sequence shown here is derived from an EMBL/GenBank/DDBJ whole genome shotgun (WGS) entry which is preliminary data.</text>
</comment>
<dbReference type="GO" id="GO:0030488">
    <property type="term" value="P:tRNA methylation"/>
    <property type="evidence" value="ECO:0007669"/>
    <property type="project" value="TreeGrafter"/>
</dbReference>